<gene>
    <name evidence="1" type="ORF">LCGC14_1970090</name>
</gene>
<accession>A0A0F9G097</accession>
<name>A0A0F9G097_9ZZZZ</name>
<organism evidence="1">
    <name type="scientific">marine sediment metagenome</name>
    <dbReference type="NCBI Taxonomy" id="412755"/>
    <lineage>
        <taxon>unclassified sequences</taxon>
        <taxon>metagenomes</taxon>
        <taxon>ecological metagenomes</taxon>
    </lineage>
</organism>
<evidence type="ECO:0000313" key="1">
    <source>
        <dbReference type="EMBL" id="KKL83901.1"/>
    </source>
</evidence>
<comment type="caution">
    <text evidence="1">The sequence shown here is derived from an EMBL/GenBank/DDBJ whole genome shotgun (WGS) entry which is preliminary data.</text>
</comment>
<reference evidence="1" key="1">
    <citation type="journal article" date="2015" name="Nature">
        <title>Complex archaea that bridge the gap between prokaryotes and eukaryotes.</title>
        <authorList>
            <person name="Spang A."/>
            <person name="Saw J.H."/>
            <person name="Jorgensen S.L."/>
            <person name="Zaremba-Niedzwiedzka K."/>
            <person name="Martijn J."/>
            <person name="Lind A.E."/>
            <person name="van Eijk R."/>
            <person name="Schleper C."/>
            <person name="Guy L."/>
            <person name="Ettema T.J."/>
        </authorList>
    </citation>
    <scope>NUCLEOTIDE SEQUENCE</scope>
</reference>
<feature type="non-terminal residue" evidence="1">
    <location>
        <position position="71"/>
    </location>
</feature>
<dbReference type="AlphaFoldDB" id="A0A0F9G097"/>
<protein>
    <submittedName>
        <fullName evidence="1">Uncharacterized protein</fullName>
    </submittedName>
</protein>
<sequence>MAYKVKIIDEKLVEKFLVLWKPLCPYCEREMLPIGPIEYFCNFDPCEVWNKHISFEINIIYNIPEKKEKVS</sequence>
<dbReference type="EMBL" id="LAZR01021852">
    <property type="protein sequence ID" value="KKL83901.1"/>
    <property type="molecule type" value="Genomic_DNA"/>
</dbReference>
<proteinExistence type="predicted"/>